<name>A0AAN9XUF4_PSOTE</name>
<feature type="compositionally biased region" description="Basic and acidic residues" evidence="1">
    <location>
        <begin position="26"/>
        <end position="44"/>
    </location>
</feature>
<evidence type="ECO:0000313" key="3">
    <source>
        <dbReference type="Proteomes" id="UP001386955"/>
    </source>
</evidence>
<dbReference type="AlphaFoldDB" id="A0AAN9XUF4"/>
<evidence type="ECO:0000256" key="1">
    <source>
        <dbReference type="SAM" id="MobiDB-lite"/>
    </source>
</evidence>
<dbReference type="Proteomes" id="UP001386955">
    <property type="component" value="Unassembled WGS sequence"/>
</dbReference>
<evidence type="ECO:0008006" key="4">
    <source>
        <dbReference type="Google" id="ProtNLM"/>
    </source>
</evidence>
<accession>A0AAN9XUF4</accession>
<dbReference type="InterPro" id="IPR038981">
    <property type="entry name" value="CID5/CID6"/>
</dbReference>
<protein>
    <recommendedName>
        <fullName evidence="4">CUE domain-containing protein</fullName>
    </recommendedName>
</protein>
<feature type="compositionally biased region" description="Polar residues" evidence="1">
    <location>
        <begin position="45"/>
        <end position="55"/>
    </location>
</feature>
<organism evidence="2 3">
    <name type="scientific">Psophocarpus tetragonolobus</name>
    <name type="common">Winged bean</name>
    <name type="synonym">Dolichos tetragonolobus</name>
    <dbReference type="NCBI Taxonomy" id="3891"/>
    <lineage>
        <taxon>Eukaryota</taxon>
        <taxon>Viridiplantae</taxon>
        <taxon>Streptophyta</taxon>
        <taxon>Embryophyta</taxon>
        <taxon>Tracheophyta</taxon>
        <taxon>Spermatophyta</taxon>
        <taxon>Magnoliopsida</taxon>
        <taxon>eudicotyledons</taxon>
        <taxon>Gunneridae</taxon>
        <taxon>Pentapetalae</taxon>
        <taxon>rosids</taxon>
        <taxon>fabids</taxon>
        <taxon>Fabales</taxon>
        <taxon>Fabaceae</taxon>
        <taxon>Papilionoideae</taxon>
        <taxon>50 kb inversion clade</taxon>
        <taxon>NPAAA clade</taxon>
        <taxon>indigoferoid/millettioid clade</taxon>
        <taxon>Phaseoleae</taxon>
        <taxon>Psophocarpus</taxon>
    </lineage>
</organism>
<reference evidence="2 3" key="1">
    <citation type="submission" date="2024-01" db="EMBL/GenBank/DDBJ databases">
        <title>The genomes of 5 underutilized Papilionoideae crops provide insights into root nodulation and disease resistanc.</title>
        <authorList>
            <person name="Jiang F."/>
        </authorList>
    </citation>
    <scope>NUCLEOTIDE SEQUENCE [LARGE SCALE GENOMIC DNA]</scope>
    <source>
        <strain evidence="2">DUOXIRENSHENG_FW03</strain>
        <tissue evidence="2">Leaves</tissue>
    </source>
</reference>
<feature type="compositionally biased region" description="Polar residues" evidence="1">
    <location>
        <begin position="1"/>
        <end position="15"/>
    </location>
</feature>
<dbReference type="PANTHER" id="PTHR37252:SF3">
    <property type="entry name" value="POLYADENYLATE-BINDING PROTEIN-INTERACTING PROTEIN 6"/>
    <property type="match status" value="1"/>
</dbReference>
<comment type="caution">
    <text evidence="2">The sequence shown here is derived from an EMBL/GenBank/DDBJ whole genome shotgun (WGS) entry which is preliminary data.</text>
</comment>
<feature type="compositionally biased region" description="Low complexity" evidence="1">
    <location>
        <begin position="56"/>
        <end position="67"/>
    </location>
</feature>
<gene>
    <name evidence="2" type="ORF">VNO78_00975</name>
</gene>
<sequence length="136" mass="15071">MAGKSSLSSKNQFKSTMAGKSCLSSKNHDDAPPQHDQHLLESKTTKTVSDSLQVKNNPSSSTSSPPDDNLALEFLHMIFPDYDEQSIREVYFVNYADLFDAVDMLNELEALQFDEQEYSETLDNIDNASESAPASS</sequence>
<dbReference type="EMBL" id="JAYMYS010000001">
    <property type="protein sequence ID" value="KAK7410296.1"/>
    <property type="molecule type" value="Genomic_DNA"/>
</dbReference>
<proteinExistence type="predicted"/>
<dbReference type="PANTHER" id="PTHR37252">
    <property type="entry name" value="POLYADENYLATE-BINDING PROTEIN-INTERACTING PROTEIN 6"/>
    <property type="match status" value="1"/>
</dbReference>
<keyword evidence="3" id="KW-1185">Reference proteome</keyword>
<feature type="region of interest" description="Disordered" evidence="1">
    <location>
        <begin position="1"/>
        <end position="67"/>
    </location>
</feature>
<evidence type="ECO:0000313" key="2">
    <source>
        <dbReference type="EMBL" id="KAK7410296.1"/>
    </source>
</evidence>